<reference evidence="7 8" key="1">
    <citation type="submission" date="2011-08" db="EMBL/GenBank/DDBJ databases">
        <authorList>
            <person name="Liu Z.J."/>
            <person name="Shi F.L."/>
            <person name="Lu J.Q."/>
            <person name="Li M."/>
            <person name="Wang Z.L."/>
        </authorList>
    </citation>
    <scope>NUCLEOTIDE SEQUENCE [LARGE SCALE GENOMIC DNA]</scope>
    <source>
        <strain evidence="7 8">USNM 41457</strain>
    </source>
</reference>
<dbReference type="Gene3D" id="3.30.40.10">
    <property type="entry name" value="Zinc/RING finger domain, C3HC4 (zinc finger)"/>
    <property type="match status" value="1"/>
</dbReference>
<dbReference type="AlphaFoldDB" id="J9D7X9"/>
<keyword evidence="5" id="KW-0812">Transmembrane</keyword>
<dbReference type="Pfam" id="PF12906">
    <property type="entry name" value="RINGv"/>
    <property type="match status" value="1"/>
</dbReference>
<keyword evidence="2" id="KW-0863">Zinc-finger</keyword>
<evidence type="ECO:0000256" key="5">
    <source>
        <dbReference type="SAM" id="Phobius"/>
    </source>
</evidence>
<comment type="caution">
    <text evidence="7">The sequence shown here is derived from an EMBL/GenBank/DDBJ whole genome shotgun (WGS) entry which is preliminary data.</text>
</comment>
<protein>
    <recommendedName>
        <fullName evidence="6">RING-CH-type domain-containing protein</fullName>
    </recommendedName>
</protein>
<feature type="region of interest" description="Disordered" evidence="4">
    <location>
        <begin position="434"/>
        <end position="499"/>
    </location>
</feature>
<feature type="domain" description="RING-CH-type" evidence="6">
    <location>
        <begin position="57"/>
        <end position="125"/>
    </location>
</feature>
<sequence length="608" mass="70925">MKEVIEKEQKNKISDEDKSQVILNNNNKSNSSISIDESIDISTTSSTNSNNSSNLHTSEELLPLCKICFMHLNPVTNKNDLITPCGCKGSIKYVHNTCLKLWRFKGKQLKEIKKCEQCCLPYNVDTDRLPTKILIRLSCIFCISMVLLVSNCVFNSIAEAFMYLVDDHFIEDEMVWKEFFDNRWSDCRFGVGCNRRFVYSDSSDSAKWYTFIDAFFDKIVKFLYKDAILDSNTSNSNGSLRSQCKVDRFRNALNNLNHFYCNKNISDQICSKFAKKMYENEYYNSNNTCKDHSNNSVYTKEYTTEYTDTCLNSKNNDKEINKEHYYQRNTSTNYNTSKDIHIDLNSGNYTDNNNTITNSNGNNNTNTVTYSNTNIDDDKSYSKMTEKTNKNEDNLMNHTHSKTEDIMLSEKNNSKNTTVTKTVLKESLTRDINKNYGNNEKKEVKKTNENNKTFFSINTSENEKNNSKITDLNTNISSDHSAENSNTTNTNNTTSNNKKPLTNTIFNDLSSIYIPKRTKKVNINSIIELYHVSLYTSTIIVILLYSMTMCYRPLLCFNFLFTVWRIYYWNFLFDRVLIYFFGFFYLRSFYNSLYEYMDSLYVYLLNSI</sequence>
<dbReference type="SUPFAM" id="SSF57850">
    <property type="entry name" value="RING/U-box"/>
    <property type="match status" value="1"/>
</dbReference>
<evidence type="ECO:0000313" key="7">
    <source>
        <dbReference type="EMBL" id="EJW03604.1"/>
    </source>
</evidence>
<dbReference type="HOGENOM" id="CLU_449058_0_0_1"/>
<feature type="compositionally biased region" description="Polar residues" evidence="4">
    <location>
        <begin position="467"/>
        <end position="479"/>
    </location>
</feature>
<evidence type="ECO:0000256" key="4">
    <source>
        <dbReference type="SAM" id="MobiDB-lite"/>
    </source>
</evidence>
<evidence type="ECO:0000313" key="8">
    <source>
        <dbReference type="Proteomes" id="UP000003163"/>
    </source>
</evidence>
<reference evidence="8" key="2">
    <citation type="submission" date="2015-07" db="EMBL/GenBank/DDBJ databases">
        <title>Contrasting host-pathogen interactions and genome evolution in two generalist and specialist microsporidian pathogens of mosquitoes.</title>
        <authorList>
            <consortium name="The Broad Institute Genomics Platform"/>
            <consortium name="The Broad Institute Genome Sequencing Center for Infectious Disease"/>
            <person name="Cuomo C.A."/>
            <person name="Sanscrainte N.D."/>
            <person name="Goldberg J.M."/>
            <person name="Heiman D."/>
            <person name="Young S."/>
            <person name="Zeng Q."/>
            <person name="Becnel J.J."/>
            <person name="Birren B.W."/>
        </authorList>
    </citation>
    <scope>NUCLEOTIDE SEQUENCE [LARGE SCALE GENOMIC DNA]</scope>
    <source>
        <strain evidence="8">USNM 41457</strain>
    </source>
</reference>
<dbReference type="PANTHER" id="PTHR46347">
    <property type="entry name" value="RING/FYVE/PHD ZINC FINGER SUPERFAMILY PROTEIN"/>
    <property type="match status" value="1"/>
</dbReference>
<dbReference type="PROSITE" id="PS51292">
    <property type="entry name" value="ZF_RING_CH"/>
    <property type="match status" value="1"/>
</dbReference>
<keyword evidence="3" id="KW-0862">Zinc</keyword>
<name>J9D7X9_EDHAE</name>
<keyword evidence="1" id="KW-0479">Metal-binding</keyword>
<organism evidence="7 8">
    <name type="scientific">Edhazardia aedis (strain USNM 41457)</name>
    <name type="common">Microsporidian parasite</name>
    <dbReference type="NCBI Taxonomy" id="1003232"/>
    <lineage>
        <taxon>Eukaryota</taxon>
        <taxon>Fungi</taxon>
        <taxon>Fungi incertae sedis</taxon>
        <taxon>Microsporidia</taxon>
        <taxon>Edhazardia</taxon>
    </lineage>
</organism>
<keyword evidence="5" id="KW-0472">Membrane</keyword>
<dbReference type="CDD" id="cd16495">
    <property type="entry name" value="RING_CH-C4HC3_MARCH"/>
    <property type="match status" value="1"/>
</dbReference>
<feature type="compositionally biased region" description="Basic and acidic residues" evidence="4">
    <location>
        <begin position="434"/>
        <end position="449"/>
    </location>
</feature>
<keyword evidence="8" id="KW-1185">Reference proteome</keyword>
<dbReference type="VEuPathDB" id="MicrosporidiaDB:EDEG_02072"/>
<feature type="compositionally biased region" description="Low complexity" evidence="4">
    <location>
        <begin position="484"/>
        <end position="499"/>
    </location>
</feature>
<evidence type="ECO:0000256" key="3">
    <source>
        <dbReference type="ARBA" id="ARBA00022833"/>
    </source>
</evidence>
<feature type="transmembrane region" description="Helical" evidence="5">
    <location>
        <begin position="133"/>
        <end position="154"/>
    </location>
</feature>
<dbReference type="STRING" id="1003232.J9D7X9"/>
<feature type="region of interest" description="Disordered" evidence="4">
    <location>
        <begin position="355"/>
        <end position="378"/>
    </location>
</feature>
<gene>
    <name evidence="7" type="ORF">EDEG_02072</name>
</gene>
<evidence type="ECO:0000259" key="6">
    <source>
        <dbReference type="PROSITE" id="PS51292"/>
    </source>
</evidence>
<proteinExistence type="predicted"/>
<evidence type="ECO:0000256" key="1">
    <source>
        <dbReference type="ARBA" id="ARBA00022723"/>
    </source>
</evidence>
<dbReference type="InterPro" id="IPR013083">
    <property type="entry name" value="Znf_RING/FYVE/PHD"/>
</dbReference>
<dbReference type="GO" id="GO:0008270">
    <property type="term" value="F:zinc ion binding"/>
    <property type="evidence" value="ECO:0007669"/>
    <property type="project" value="UniProtKB-KW"/>
</dbReference>
<dbReference type="InParanoid" id="J9D7X9"/>
<dbReference type="Proteomes" id="UP000003163">
    <property type="component" value="Unassembled WGS sequence"/>
</dbReference>
<dbReference type="EMBL" id="AFBI03000034">
    <property type="protein sequence ID" value="EJW03604.1"/>
    <property type="molecule type" value="Genomic_DNA"/>
</dbReference>
<dbReference type="OrthoDB" id="264354at2759"/>
<feature type="compositionally biased region" description="Low complexity" evidence="4">
    <location>
        <begin position="355"/>
        <end position="374"/>
    </location>
</feature>
<evidence type="ECO:0000256" key="2">
    <source>
        <dbReference type="ARBA" id="ARBA00022771"/>
    </source>
</evidence>
<dbReference type="InterPro" id="IPR011016">
    <property type="entry name" value="Znf_RING-CH"/>
</dbReference>
<accession>J9D7X9</accession>
<feature type="transmembrane region" description="Helical" evidence="5">
    <location>
        <begin position="566"/>
        <end position="586"/>
    </location>
</feature>
<dbReference type="SMART" id="SM00744">
    <property type="entry name" value="RINGv"/>
    <property type="match status" value="1"/>
</dbReference>
<keyword evidence="5" id="KW-1133">Transmembrane helix</keyword>
<dbReference type="PANTHER" id="PTHR46347:SF1">
    <property type="entry name" value="RING_FYVE_PHD ZINC FINGER SUPERFAMILY PROTEIN"/>
    <property type="match status" value="1"/>
</dbReference>